<dbReference type="InterPro" id="IPR032710">
    <property type="entry name" value="NTF2-like_dom_sf"/>
</dbReference>
<evidence type="ECO:0000313" key="2">
    <source>
        <dbReference type="Proteomes" id="UP001595629"/>
    </source>
</evidence>
<dbReference type="Proteomes" id="UP001595629">
    <property type="component" value="Unassembled WGS sequence"/>
</dbReference>
<comment type="caution">
    <text evidence="1">The sequence shown here is derived from an EMBL/GenBank/DDBJ whole genome shotgun (WGS) entry which is preliminary data.</text>
</comment>
<reference evidence="2" key="1">
    <citation type="journal article" date="2019" name="Int. J. Syst. Evol. Microbiol.">
        <title>The Global Catalogue of Microorganisms (GCM) 10K type strain sequencing project: providing services to taxonomists for standard genome sequencing and annotation.</title>
        <authorList>
            <consortium name="The Broad Institute Genomics Platform"/>
            <consortium name="The Broad Institute Genome Sequencing Center for Infectious Disease"/>
            <person name="Wu L."/>
            <person name="Ma J."/>
        </authorList>
    </citation>
    <scope>NUCLEOTIDE SEQUENCE [LARGE SCALE GENOMIC DNA]</scope>
    <source>
        <strain evidence="2">KCTC 42911</strain>
    </source>
</reference>
<proteinExistence type="predicted"/>
<dbReference type="SUPFAM" id="SSF54427">
    <property type="entry name" value="NTF2-like"/>
    <property type="match status" value="1"/>
</dbReference>
<dbReference type="RefSeq" id="WP_386734386.1">
    <property type="nucleotide sequence ID" value="NZ_JBHRXI010000004.1"/>
</dbReference>
<dbReference type="Pfam" id="PF12893">
    <property type="entry name" value="Lumazine_bd_2"/>
    <property type="match status" value="1"/>
</dbReference>
<gene>
    <name evidence="1" type="ORF">ACFORG_05525</name>
</gene>
<name>A0ABV7TCE1_9RHOB</name>
<protein>
    <submittedName>
        <fullName evidence="1">Nuclear transport factor 2 family protein</fullName>
    </submittedName>
</protein>
<accession>A0ABV7TCE1</accession>
<dbReference type="Gene3D" id="3.10.450.50">
    <property type="match status" value="1"/>
</dbReference>
<keyword evidence="2" id="KW-1185">Reference proteome</keyword>
<evidence type="ECO:0000313" key="1">
    <source>
        <dbReference type="EMBL" id="MFC3613214.1"/>
    </source>
</evidence>
<sequence length="126" mass="14505">MTASNNAPDEIAIRNVIQLYIEGWRGAPDKFHEAFDPDAWIFFTDAEGQEHKSQLTEQFDKWAATGWQIEGEIISLQRSGDIATVLLRFDNKTRPDASYMDIHTLLRVDKRWRITNKTATHISRAS</sequence>
<dbReference type="InterPro" id="IPR039437">
    <property type="entry name" value="FrzH/put_lumazine-bd"/>
</dbReference>
<organism evidence="1 2">
    <name type="scientific">Lutimaribacter marinistellae</name>
    <dbReference type="NCBI Taxonomy" id="1820329"/>
    <lineage>
        <taxon>Bacteria</taxon>
        <taxon>Pseudomonadati</taxon>
        <taxon>Pseudomonadota</taxon>
        <taxon>Alphaproteobacteria</taxon>
        <taxon>Rhodobacterales</taxon>
        <taxon>Roseobacteraceae</taxon>
        <taxon>Lutimaribacter</taxon>
    </lineage>
</organism>
<dbReference type="EMBL" id="JBHRXI010000004">
    <property type="protein sequence ID" value="MFC3613214.1"/>
    <property type="molecule type" value="Genomic_DNA"/>
</dbReference>